<evidence type="ECO:0000313" key="3">
    <source>
        <dbReference type="Proteomes" id="UP001367676"/>
    </source>
</evidence>
<dbReference type="AlphaFoldDB" id="A0AAN9TCM3"/>
<dbReference type="Gene3D" id="3.30.710.10">
    <property type="entry name" value="Potassium Channel Kv1.1, Chain A"/>
    <property type="match status" value="1"/>
</dbReference>
<dbReference type="EMBL" id="JBBCAQ010000034">
    <property type="protein sequence ID" value="KAK7579654.1"/>
    <property type="molecule type" value="Genomic_DNA"/>
</dbReference>
<feature type="domain" description="BTB" evidence="1">
    <location>
        <begin position="620"/>
        <end position="681"/>
    </location>
</feature>
<dbReference type="SUPFAM" id="SSF48371">
    <property type="entry name" value="ARM repeat"/>
    <property type="match status" value="1"/>
</dbReference>
<keyword evidence="3" id="KW-1185">Reference proteome</keyword>
<dbReference type="Proteomes" id="UP001367676">
    <property type="component" value="Unassembled WGS sequence"/>
</dbReference>
<dbReference type="InterPro" id="IPR011333">
    <property type="entry name" value="SKP1/BTB/POZ_sf"/>
</dbReference>
<dbReference type="Pfam" id="PF00651">
    <property type="entry name" value="BTB"/>
    <property type="match status" value="1"/>
</dbReference>
<dbReference type="SUPFAM" id="SSF54695">
    <property type="entry name" value="POZ domain"/>
    <property type="match status" value="1"/>
</dbReference>
<organism evidence="2 3">
    <name type="scientific">Parthenolecanium corni</name>
    <dbReference type="NCBI Taxonomy" id="536013"/>
    <lineage>
        <taxon>Eukaryota</taxon>
        <taxon>Metazoa</taxon>
        <taxon>Ecdysozoa</taxon>
        <taxon>Arthropoda</taxon>
        <taxon>Hexapoda</taxon>
        <taxon>Insecta</taxon>
        <taxon>Pterygota</taxon>
        <taxon>Neoptera</taxon>
        <taxon>Paraneoptera</taxon>
        <taxon>Hemiptera</taxon>
        <taxon>Sternorrhyncha</taxon>
        <taxon>Coccoidea</taxon>
        <taxon>Coccidae</taxon>
        <taxon>Parthenolecanium</taxon>
    </lineage>
</organism>
<proteinExistence type="predicted"/>
<gene>
    <name evidence="2" type="ORF">V9T40_000283</name>
</gene>
<accession>A0AAN9TCM3</accession>
<dbReference type="InterPro" id="IPR000210">
    <property type="entry name" value="BTB/POZ_dom"/>
</dbReference>
<dbReference type="PANTHER" id="PTHR23312">
    <property type="entry name" value="ARMC5 ARMADILLO REPEAT-CONTAINING -RELATED"/>
    <property type="match status" value="1"/>
</dbReference>
<dbReference type="InterPro" id="IPR011989">
    <property type="entry name" value="ARM-like"/>
</dbReference>
<dbReference type="PANTHER" id="PTHR23312:SF8">
    <property type="entry name" value="ARMADILLO REPEAT-CONTAINING PROTEIN 5"/>
    <property type="match status" value="1"/>
</dbReference>
<evidence type="ECO:0000259" key="1">
    <source>
        <dbReference type="PROSITE" id="PS50097"/>
    </source>
</evidence>
<dbReference type="GO" id="GO:0009653">
    <property type="term" value="P:anatomical structure morphogenesis"/>
    <property type="evidence" value="ECO:0007669"/>
    <property type="project" value="TreeGrafter"/>
</dbReference>
<dbReference type="GO" id="GO:0005829">
    <property type="term" value="C:cytosol"/>
    <property type="evidence" value="ECO:0007669"/>
    <property type="project" value="TreeGrafter"/>
</dbReference>
<dbReference type="InterPro" id="IPR016024">
    <property type="entry name" value="ARM-type_fold"/>
</dbReference>
<dbReference type="Gene3D" id="1.25.10.10">
    <property type="entry name" value="Leucine-rich Repeat Variant"/>
    <property type="match status" value="1"/>
</dbReference>
<comment type="caution">
    <text evidence="2">The sequence shown here is derived from an EMBL/GenBank/DDBJ whole genome shotgun (WGS) entry which is preliminary data.</text>
</comment>
<reference evidence="2 3" key="1">
    <citation type="submission" date="2024-03" db="EMBL/GenBank/DDBJ databases">
        <title>Adaptation during the transition from Ophiocordyceps entomopathogen to insect associate is accompanied by gene loss and intensified selection.</title>
        <authorList>
            <person name="Ward C.M."/>
            <person name="Onetto C.A."/>
            <person name="Borneman A.R."/>
        </authorList>
    </citation>
    <scope>NUCLEOTIDE SEQUENCE [LARGE SCALE GENOMIC DNA]</scope>
    <source>
        <strain evidence="2">AWRI1</strain>
        <tissue evidence="2">Single Adult Female</tissue>
    </source>
</reference>
<protein>
    <recommendedName>
        <fullName evidence="1">BTB domain-containing protein</fullName>
    </recommendedName>
</protein>
<name>A0AAN9TCM3_9HEMI</name>
<dbReference type="PROSITE" id="PS50097">
    <property type="entry name" value="BTB"/>
    <property type="match status" value="1"/>
</dbReference>
<sequence length="820" mass="93575">MSEHCKKLLDTLVSTNSQKKIYNTLLQVHSDVVKVQNDLNYFKENGGISFLVQFLSKPNEKMLNISLGILAECCIDFEGCKKVLEDGILKSLTLILRVVNQDRIHYRCCKLLGNIAHHSNFCSLLLSSNVVETMLLPIMSAEPSVSTQFVALRCLRQIINEDFLTSVISKTSEFSSLILRIIYYLSEMRYLHFVLSKAGVVESIFSHFRKLDFKENETSHEADLDLVLRSLNRLCNEPRCRQKLCCIPDAFDLLLHVVENSSFVKFKKYSVLILCSFMYDENSLKFLVHRHVIIAIIGYLQIVNSSQSIHHWSEDVKNEATALCGSPSSGGFSPMSDSETTYAFCPSPISEPFAPSPTSSVDSVYSPVCSPVNDDIDEDEIDESEKLSVDGSSSVAESPLILQEDDSVGFSTDERIFNLLKQLTFRKEPINDLCVSRTWETLLDYLVLVRRTPNHLTSLLCAIAGNKYYFFELLKSHFALTVNKKLCRPSHVDCNYCQEMNRYGEEILARYEEVAESLYGQQILRNEIIKTSTSGSKVILALTIPHIVKNVVRLEEYLVRYQALQVIIDSLKEEETSDQNLLQDQVACLHSLANDVYLENPRIPCTLCKKCDVGSLTKEATISFLLDDGSTVTANKHTICEKSEFFEAMFRYGFKEANESVVRLSNISSDCLRVLFRLLYSYCDCIVPRNIIILLELIVQSDRFLVPSLSERLLDITLNYMLDYKNCHLIYDWAIENGRFLPSSQEVPICQNVLKFVLVEKLTFNERLYSLRMLLKSRYKANVLSDIAQIIECQLRCKDIQMKSSVKYIKETAAKRYKIS</sequence>
<evidence type="ECO:0000313" key="2">
    <source>
        <dbReference type="EMBL" id="KAK7579654.1"/>
    </source>
</evidence>